<dbReference type="InterPro" id="IPR003661">
    <property type="entry name" value="HisK_dim/P_dom"/>
</dbReference>
<evidence type="ECO:0000256" key="4">
    <source>
        <dbReference type="ARBA" id="ARBA00022679"/>
    </source>
</evidence>
<dbReference type="Pfam" id="PF00512">
    <property type="entry name" value="HisKA"/>
    <property type="match status" value="1"/>
</dbReference>
<evidence type="ECO:0000313" key="8">
    <source>
        <dbReference type="EMBL" id="RUT03182.1"/>
    </source>
</evidence>
<dbReference type="GO" id="GO:0000155">
    <property type="term" value="F:phosphorelay sensor kinase activity"/>
    <property type="evidence" value="ECO:0007669"/>
    <property type="project" value="InterPro"/>
</dbReference>
<dbReference type="SUPFAM" id="SSF47384">
    <property type="entry name" value="Homodimeric domain of signal transducing histidine kinase"/>
    <property type="match status" value="1"/>
</dbReference>
<dbReference type="Gene3D" id="1.10.287.130">
    <property type="match status" value="1"/>
</dbReference>
<dbReference type="SMART" id="SM00387">
    <property type="entry name" value="HATPase_c"/>
    <property type="match status" value="1"/>
</dbReference>
<dbReference type="InterPro" id="IPR036890">
    <property type="entry name" value="HATPase_C_sf"/>
</dbReference>
<evidence type="ECO:0000256" key="6">
    <source>
        <dbReference type="ARBA" id="ARBA00023012"/>
    </source>
</evidence>
<evidence type="ECO:0000259" key="7">
    <source>
        <dbReference type="PROSITE" id="PS50109"/>
    </source>
</evidence>
<dbReference type="Pfam" id="PF02518">
    <property type="entry name" value="HATPase_c"/>
    <property type="match status" value="1"/>
</dbReference>
<dbReference type="PRINTS" id="PR00344">
    <property type="entry name" value="BCTRLSENSOR"/>
</dbReference>
<dbReference type="PANTHER" id="PTHR43711">
    <property type="entry name" value="TWO-COMPONENT HISTIDINE KINASE"/>
    <property type="match status" value="1"/>
</dbReference>
<protein>
    <recommendedName>
        <fullName evidence="2">histidine kinase</fullName>
        <ecNumber evidence="2">2.7.13.3</ecNumber>
    </recommendedName>
</protein>
<dbReference type="PANTHER" id="PTHR43711:SF26">
    <property type="entry name" value="SENSOR HISTIDINE KINASE RCSC"/>
    <property type="match status" value="1"/>
</dbReference>
<dbReference type="InterPro" id="IPR036097">
    <property type="entry name" value="HisK_dim/P_sf"/>
</dbReference>
<keyword evidence="3" id="KW-0597">Phosphoprotein</keyword>
<name>A0A3S1AKL3_9CYAN</name>
<keyword evidence="6" id="KW-0902">Two-component regulatory system</keyword>
<evidence type="ECO:0000256" key="5">
    <source>
        <dbReference type="ARBA" id="ARBA00022777"/>
    </source>
</evidence>
<reference evidence="8" key="1">
    <citation type="submission" date="2018-12" db="EMBL/GenBank/DDBJ databases">
        <authorList>
            <person name="Will S."/>
            <person name="Neumann-Schaal M."/>
            <person name="Henke P."/>
        </authorList>
    </citation>
    <scope>NUCLEOTIDE SEQUENCE</scope>
    <source>
        <strain evidence="8">PCC 7102</strain>
    </source>
</reference>
<proteinExistence type="predicted"/>
<evidence type="ECO:0000256" key="2">
    <source>
        <dbReference type="ARBA" id="ARBA00012438"/>
    </source>
</evidence>
<comment type="catalytic activity">
    <reaction evidence="1">
        <text>ATP + protein L-histidine = ADP + protein N-phospho-L-histidine.</text>
        <dbReference type="EC" id="2.7.13.3"/>
    </reaction>
</comment>
<dbReference type="EC" id="2.7.13.3" evidence="2"/>
<keyword evidence="9" id="KW-1185">Reference proteome</keyword>
<evidence type="ECO:0000256" key="1">
    <source>
        <dbReference type="ARBA" id="ARBA00000085"/>
    </source>
</evidence>
<dbReference type="InterPro" id="IPR050736">
    <property type="entry name" value="Sensor_HK_Regulatory"/>
</dbReference>
<reference evidence="8" key="2">
    <citation type="journal article" date="2019" name="Genome Biol. Evol.">
        <title>Day and night: Metabolic profiles and evolutionary relationships of six axenic non-marine cyanobacteria.</title>
        <authorList>
            <person name="Will S.E."/>
            <person name="Henke P."/>
            <person name="Boedeker C."/>
            <person name="Huang S."/>
            <person name="Brinkmann H."/>
            <person name="Rohde M."/>
            <person name="Jarek M."/>
            <person name="Friedl T."/>
            <person name="Seufert S."/>
            <person name="Schumacher M."/>
            <person name="Overmann J."/>
            <person name="Neumann-Schaal M."/>
            <person name="Petersen J."/>
        </authorList>
    </citation>
    <scope>NUCLEOTIDE SEQUENCE [LARGE SCALE GENOMIC DNA]</scope>
    <source>
        <strain evidence="8">PCC 7102</strain>
    </source>
</reference>
<gene>
    <name evidence="8" type="ORF">DSM106972_054900</name>
</gene>
<keyword evidence="5 8" id="KW-0418">Kinase</keyword>
<dbReference type="InterPro" id="IPR005467">
    <property type="entry name" value="His_kinase_dom"/>
</dbReference>
<dbReference type="SMART" id="SM00388">
    <property type="entry name" value="HisKA"/>
    <property type="match status" value="1"/>
</dbReference>
<dbReference type="InterPro" id="IPR003594">
    <property type="entry name" value="HATPase_dom"/>
</dbReference>
<feature type="domain" description="Histidine kinase" evidence="7">
    <location>
        <begin position="163"/>
        <end position="418"/>
    </location>
</feature>
<dbReference type="PROSITE" id="PS50109">
    <property type="entry name" value="HIS_KIN"/>
    <property type="match status" value="1"/>
</dbReference>
<dbReference type="Gene3D" id="3.30.565.10">
    <property type="entry name" value="Histidine kinase-like ATPase, C-terminal domain"/>
    <property type="match status" value="1"/>
</dbReference>
<evidence type="ECO:0000256" key="3">
    <source>
        <dbReference type="ARBA" id="ARBA00022553"/>
    </source>
</evidence>
<comment type="caution">
    <text evidence="8">The sequence shown here is derived from an EMBL/GenBank/DDBJ whole genome shotgun (WGS) entry which is preliminary data.</text>
</comment>
<dbReference type="CDD" id="cd00082">
    <property type="entry name" value="HisKA"/>
    <property type="match status" value="1"/>
</dbReference>
<dbReference type="SUPFAM" id="SSF55874">
    <property type="entry name" value="ATPase domain of HSP90 chaperone/DNA topoisomerase II/histidine kinase"/>
    <property type="match status" value="1"/>
</dbReference>
<sequence length="418" mass="45708">MALLAQGLGASLSILYLTTELVEAHVTEAKLVPVVIFPETAAIIGADTNEDDLNTFSSLVRNNATDSSTIDSTKNVNAIFLPNIDNIDNQLVLPLVHENMMLGVLVTTCTLGRMWNEQERGEIKRVVQTLAIACILDQKRAWLHSQLHSSQIIQEKQQDLLDSLLHQFRNPLTALRTFGKLLMKRLQPGDKNREVATSIVRESDRLQELLQKFDEVIDLRASEFAPLLQSNKQLQASAPSSNSPRRALLLPGSDELETDCDVKDILLPLLDSANAIAAERGLQLISNIPSQLPLLRASSKALREVFSNIIDNALKYTPSGGKVLVEAGLFKGNMQGVEISDTGPGIPQQDLEHLGERHYRGVQAQTDIPGTGLGISIAQQLIEQMQGEIQVISPAINSVIKSSDIVGTTFIVWLPVAS</sequence>
<dbReference type="EMBL" id="RSCL01000014">
    <property type="protein sequence ID" value="RUT03182.1"/>
    <property type="molecule type" value="Genomic_DNA"/>
</dbReference>
<dbReference type="Proteomes" id="UP000271624">
    <property type="component" value="Unassembled WGS sequence"/>
</dbReference>
<evidence type="ECO:0000313" key="9">
    <source>
        <dbReference type="Proteomes" id="UP000271624"/>
    </source>
</evidence>
<dbReference type="AlphaFoldDB" id="A0A3S1AKL3"/>
<organism evidence="8 9">
    <name type="scientific">Dulcicalothrix desertica PCC 7102</name>
    <dbReference type="NCBI Taxonomy" id="232991"/>
    <lineage>
        <taxon>Bacteria</taxon>
        <taxon>Bacillati</taxon>
        <taxon>Cyanobacteriota</taxon>
        <taxon>Cyanophyceae</taxon>
        <taxon>Nostocales</taxon>
        <taxon>Calotrichaceae</taxon>
        <taxon>Dulcicalothrix</taxon>
    </lineage>
</organism>
<accession>A0A3S1AKL3</accession>
<dbReference type="InterPro" id="IPR004358">
    <property type="entry name" value="Sig_transdc_His_kin-like_C"/>
</dbReference>
<keyword evidence="4" id="KW-0808">Transferase</keyword>